<dbReference type="Gene3D" id="3.30.450.40">
    <property type="match status" value="1"/>
</dbReference>
<evidence type="ECO:0000256" key="3">
    <source>
        <dbReference type="ARBA" id="ARBA00023163"/>
    </source>
</evidence>
<keyword evidence="2" id="KW-0238">DNA-binding</keyword>
<dbReference type="Gene3D" id="1.10.10.10">
    <property type="entry name" value="Winged helix-like DNA-binding domain superfamily/Winged helix DNA-binding domain"/>
    <property type="match status" value="1"/>
</dbReference>
<gene>
    <name evidence="7" type="ORF">ABIE13_003545</name>
</gene>
<feature type="compositionally biased region" description="Low complexity" evidence="4">
    <location>
        <begin position="275"/>
        <end position="291"/>
    </location>
</feature>
<keyword evidence="3" id="KW-0804">Transcription</keyword>
<dbReference type="Pfam" id="PF01614">
    <property type="entry name" value="IclR_C"/>
    <property type="match status" value="1"/>
</dbReference>
<dbReference type="InterPro" id="IPR029016">
    <property type="entry name" value="GAF-like_dom_sf"/>
</dbReference>
<feature type="domain" description="HTH iclR-type" evidence="5">
    <location>
        <begin position="10"/>
        <end position="72"/>
    </location>
</feature>
<evidence type="ECO:0000256" key="1">
    <source>
        <dbReference type="ARBA" id="ARBA00023015"/>
    </source>
</evidence>
<dbReference type="SMART" id="SM00346">
    <property type="entry name" value="HTH_ICLR"/>
    <property type="match status" value="1"/>
</dbReference>
<evidence type="ECO:0000259" key="5">
    <source>
        <dbReference type="PROSITE" id="PS51077"/>
    </source>
</evidence>
<dbReference type="InterPro" id="IPR036390">
    <property type="entry name" value="WH_DNA-bd_sf"/>
</dbReference>
<evidence type="ECO:0000313" key="8">
    <source>
        <dbReference type="Proteomes" id="UP001549320"/>
    </source>
</evidence>
<evidence type="ECO:0000256" key="2">
    <source>
        <dbReference type="ARBA" id="ARBA00023125"/>
    </source>
</evidence>
<evidence type="ECO:0000259" key="6">
    <source>
        <dbReference type="PROSITE" id="PS51078"/>
    </source>
</evidence>
<dbReference type="PROSITE" id="PS51078">
    <property type="entry name" value="ICLR_ED"/>
    <property type="match status" value="1"/>
</dbReference>
<dbReference type="EMBL" id="JBEPSH010000007">
    <property type="protein sequence ID" value="MET4578429.1"/>
    <property type="molecule type" value="Genomic_DNA"/>
</dbReference>
<dbReference type="RefSeq" id="WP_354445680.1">
    <property type="nucleotide sequence ID" value="NZ_JBEPSH010000007.1"/>
</dbReference>
<sequence length="291" mass="30894">MTDSEGPAPLDSVALIANLLDELGAASGPLGVTELSRLLGQTKARVHRNLTSLRQFGFVDQEQKSEKYRLGWKLFHLGERAGVQFNIRAIAAPYLHLLRSCTGQSALLSIPLNGEALVIDAVDNESSVSITVKPGNRPLAHCSAQGRIALSYASAAQRARLLNGVLAKPTPASMSDVGAIQERMALIRSQLIEEAPDEVLTGINAVAAPILRSPDELIGIVSIVGSVQHLPAQSTTGEISSLLRGCAAALSEQFGCSIYADHGFEMPKAVRQLASGKSSRPSQESQSRQNL</sequence>
<organism evidence="7 8">
    <name type="scientific">Ottowia thiooxydans</name>
    <dbReference type="NCBI Taxonomy" id="219182"/>
    <lineage>
        <taxon>Bacteria</taxon>
        <taxon>Pseudomonadati</taxon>
        <taxon>Pseudomonadota</taxon>
        <taxon>Betaproteobacteria</taxon>
        <taxon>Burkholderiales</taxon>
        <taxon>Comamonadaceae</taxon>
        <taxon>Ottowia</taxon>
    </lineage>
</organism>
<keyword evidence="1" id="KW-0805">Transcription regulation</keyword>
<proteinExistence type="predicted"/>
<dbReference type="SUPFAM" id="SSF55781">
    <property type="entry name" value="GAF domain-like"/>
    <property type="match status" value="1"/>
</dbReference>
<comment type="caution">
    <text evidence="7">The sequence shown here is derived from an EMBL/GenBank/DDBJ whole genome shotgun (WGS) entry which is preliminary data.</text>
</comment>
<dbReference type="InterPro" id="IPR036388">
    <property type="entry name" value="WH-like_DNA-bd_sf"/>
</dbReference>
<name>A0ABV2QBL6_9BURK</name>
<keyword evidence="8" id="KW-1185">Reference proteome</keyword>
<evidence type="ECO:0000313" key="7">
    <source>
        <dbReference type="EMBL" id="MET4578429.1"/>
    </source>
</evidence>
<dbReference type="InterPro" id="IPR005471">
    <property type="entry name" value="Tscrpt_reg_IclR_N"/>
</dbReference>
<dbReference type="SUPFAM" id="SSF46785">
    <property type="entry name" value="Winged helix' DNA-binding domain"/>
    <property type="match status" value="1"/>
</dbReference>
<dbReference type="InterPro" id="IPR014757">
    <property type="entry name" value="Tscrpt_reg_IclR_C"/>
</dbReference>
<dbReference type="Proteomes" id="UP001549320">
    <property type="component" value="Unassembled WGS sequence"/>
</dbReference>
<reference evidence="7 8" key="1">
    <citation type="submission" date="2024-06" db="EMBL/GenBank/DDBJ databases">
        <title>Sorghum-associated microbial communities from plants grown in Nebraska, USA.</title>
        <authorList>
            <person name="Schachtman D."/>
        </authorList>
    </citation>
    <scope>NUCLEOTIDE SEQUENCE [LARGE SCALE GENOMIC DNA]</scope>
    <source>
        <strain evidence="7 8">2709</strain>
    </source>
</reference>
<dbReference type="PROSITE" id="PS51077">
    <property type="entry name" value="HTH_ICLR"/>
    <property type="match status" value="1"/>
</dbReference>
<dbReference type="InterPro" id="IPR050707">
    <property type="entry name" value="HTH_MetabolicPath_Reg"/>
</dbReference>
<evidence type="ECO:0000256" key="4">
    <source>
        <dbReference type="SAM" id="MobiDB-lite"/>
    </source>
</evidence>
<feature type="domain" description="IclR-ED" evidence="6">
    <location>
        <begin position="73"/>
        <end position="256"/>
    </location>
</feature>
<feature type="region of interest" description="Disordered" evidence="4">
    <location>
        <begin position="271"/>
        <end position="291"/>
    </location>
</feature>
<dbReference type="Pfam" id="PF09339">
    <property type="entry name" value="HTH_IclR"/>
    <property type="match status" value="1"/>
</dbReference>
<accession>A0ABV2QBL6</accession>
<dbReference type="PANTHER" id="PTHR30136">
    <property type="entry name" value="HELIX-TURN-HELIX TRANSCRIPTIONAL REGULATOR, ICLR FAMILY"/>
    <property type="match status" value="1"/>
</dbReference>
<dbReference type="PANTHER" id="PTHR30136:SF8">
    <property type="entry name" value="TRANSCRIPTIONAL REGULATORY PROTEIN"/>
    <property type="match status" value="1"/>
</dbReference>
<protein>
    <submittedName>
        <fullName evidence="7">IclR family KDG regulon transcriptional repressor</fullName>
    </submittedName>
</protein>